<dbReference type="Proteomes" id="UP000578352">
    <property type="component" value="Unassembled WGS sequence"/>
</dbReference>
<sequence>MLHSFPLQWSRSRPDADLHLSVFEPDRAPQLRGVRSHELKAVGHRVVFLDGLAVLGREDTWAQLSPRAAVEELVVLADWLITGDEPYSGVPAATTIDELDRAIARRGRMRGVRSLRQARDLARYGSLSPQETRPRLAMVAAGLPEPSLNHRIVDRDGALVAMVDLAYPDQRIAIEYQGDHHRTVKSVYRDDILRRERLTERGWSVIFTTAEDVASPAYLIVRLRRLLASTGKSS</sequence>
<organism evidence="1 2">
    <name type="scientific">Leifsonia shinshuensis</name>
    <dbReference type="NCBI Taxonomy" id="150026"/>
    <lineage>
        <taxon>Bacteria</taxon>
        <taxon>Bacillati</taxon>
        <taxon>Actinomycetota</taxon>
        <taxon>Actinomycetes</taxon>
        <taxon>Micrococcales</taxon>
        <taxon>Microbacteriaceae</taxon>
        <taxon>Leifsonia</taxon>
    </lineage>
</organism>
<name>A0A853CYB1_9MICO</name>
<protein>
    <recommendedName>
        <fullName evidence="3">DUF559 domain-containing protein</fullName>
    </recommendedName>
</protein>
<proteinExistence type="predicted"/>
<gene>
    <name evidence="1" type="ORF">HNR13_003815</name>
</gene>
<dbReference type="AlphaFoldDB" id="A0A853CYB1"/>
<dbReference type="EMBL" id="JACCFL010000001">
    <property type="protein sequence ID" value="NYJ25528.1"/>
    <property type="molecule type" value="Genomic_DNA"/>
</dbReference>
<reference evidence="1 2" key="1">
    <citation type="submission" date="2020-07" db="EMBL/GenBank/DDBJ databases">
        <title>Sequencing the genomes of 1000 actinobacteria strains.</title>
        <authorList>
            <person name="Klenk H.-P."/>
        </authorList>
    </citation>
    <scope>NUCLEOTIDE SEQUENCE [LARGE SCALE GENOMIC DNA]</scope>
    <source>
        <strain evidence="1 2">DSM 15165</strain>
    </source>
</reference>
<accession>A0A853CYB1</accession>
<evidence type="ECO:0000313" key="1">
    <source>
        <dbReference type="EMBL" id="NYJ25528.1"/>
    </source>
</evidence>
<comment type="caution">
    <text evidence="1">The sequence shown here is derived from an EMBL/GenBank/DDBJ whole genome shotgun (WGS) entry which is preliminary data.</text>
</comment>
<dbReference type="RefSeq" id="WP_179608285.1">
    <property type="nucleotide sequence ID" value="NZ_BAABEH010000001.1"/>
</dbReference>
<evidence type="ECO:0000313" key="2">
    <source>
        <dbReference type="Proteomes" id="UP000578352"/>
    </source>
</evidence>
<dbReference type="Gene3D" id="3.40.960.10">
    <property type="entry name" value="VSR Endonuclease"/>
    <property type="match status" value="1"/>
</dbReference>
<evidence type="ECO:0008006" key="3">
    <source>
        <dbReference type="Google" id="ProtNLM"/>
    </source>
</evidence>